<protein>
    <recommendedName>
        <fullName evidence="3">CobQ/CobB/MinD/ParA nucleotide binding domain-containing protein</fullName>
    </recommendedName>
</protein>
<dbReference type="STRING" id="549386.SAMN02927923_03252"/>
<dbReference type="AlphaFoldDB" id="A0A1G5KFF9"/>
<dbReference type="EMBL" id="FMVJ01000009">
    <property type="protein sequence ID" value="SCY98828.1"/>
    <property type="molecule type" value="Genomic_DNA"/>
</dbReference>
<sequence length="277" mass="30698">MSKLAHGHEGKQSIIVGTRTGGQGKTLVSQVLQYTFKECGEPLKIMAADTATAKGAAAKSKLARFLEPDDDVEELGIGATLQSIRSDQDAALNYWERLGEGLSEGNLLVDVGANVLPGIWEWATETNAGRILRTAPPIWLVIPVTAQAQSLIDACDLIRLAEAKQEHLPIAKYIVVFNEHEGKFDGIRDALEYKELAKLIAAVKACSVRMERCISSVWQRMQTEYISLKTMRSLTYRDYATRFALSVFKSSAAEKDFVEWMYLTTKAFHPALTSQRT</sequence>
<dbReference type="Proteomes" id="UP000199569">
    <property type="component" value="Unassembled WGS sequence"/>
</dbReference>
<dbReference type="OrthoDB" id="7327376at2"/>
<name>A0A1G5KFF9_9HYPH</name>
<accession>A0A1G5KFF9</accession>
<evidence type="ECO:0008006" key="3">
    <source>
        <dbReference type="Google" id="ProtNLM"/>
    </source>
</evidence>
<gene>
    <name evidence="1" type="ORF">SAMN02927923_03252</name>
</gene>
<proteinExistence type="predicted"/>
<organism evidence="1 2">
    <name type="scientific">Microvirga guangxiensis</name>
    <dbReference type="NCBI Taxonomy" id="549386"/>
    <lineage>
        <taxon>Bacteria</taxon>
        <taxon>Pseudomonadati</taxon>
        <taxon>Pseudomonadota</taxon>
        <taxon>Alphaproteobacteria</taxon>
        <taxon>Hyphomicrobiales</taxon>
        <taxon>Methylobacteriaceae</taxon>
        <taxon>Microvirga</taxon>
    </lineage>
</organism>
<reference evidence="2" key="1">
    <citation type="submission" date="2016-10" db="EMBL/GenBank/DDBJ databases">
        <authorList>
            <person name="Varghese N."/>
            <person name="Submissions S."/>
        </authorList>
    </citation>
    <scope>NUCLEOTIDE SEQUENCE [LARGE SCALE GENOMIC DNA]</scope>
    <source>
        <strain evidence="2">CGMCC 1.7666</strain>
    </source>
</reference>
<keyword evidence="2" id="KW-1185">Reference proteome</keyword>
<evidence type="ECO:0000313" key="2">
    <source>
        <dbReference type="Proteomes" id="UP000199569"/>
    </source>
</evidence>
<dbReference type="RefSeq" id="WP_091136826.1">
    <property type="nucleotide sequence ID" value="NZ_FMVJ01000009.1"/>
</dbReference>
<evidence type="ECO:0000313" key="1">
    <source>
        <dbReference type="EMBL" id="SCY98828.1"/>
    </source>
</evidence>